<reference evidence="3" key="1">
    <citation type="journal article" date="2024" name="J Bioinform Genom">
        <title>Complete genome sequence of the type strain bacterium Sphaerochaeta associata GLS2t (VKM B-2742)t.</title>
        <authorList>
            <person name="Troshina O.Y."/>
            <person name="Tepeeva A.N."/>
            <person name="Arzamasceva V.O."/>
            <person name="Whitman W.B."/>
            <person name="Varghese N."/>
            <person name="Shapiro N."/>
            <person name="Woyke T."/>
            <person name="Kripides N.C."/>
            <person name="Vasilenko O.V."/>
        </authorList>
    </citation>
    <scope>NUCLEOTIDE SEQUENCE [LARGE SCALE GENOMIC DNA]</scope>
    <source>
        <strain evidence="3">GLS2T</strain>
    </source>
</reference>
<feature type="domain" description="RadC-like JAB" evidence="1">
    <location>
        <begin position="2"/>
        <end position="28"/>
    </location>
</feature>
<proteinExistence type="predicted"/>
<protein>
    <recommendedName>
        <fullName evidence="1">RadC-like JAB domain-containing protein</fullName>
    </recommendedName>
</protein>
<evidence type="ECO:0000313" key="2">
    <source>
        <dbReference type="EMBL" id="UOM51957.1"/>
    </source>
</evidence>
<keyword evidence="3" id="KW-1185">Reference proteome</keyword>
<dbReference type="Pfam" id="PF04002">
    <property type="entry name" value="RadC"/>
    <property type="match status" value="1"/>
</dbReference>
<dbReference type="EMBL" id="CP094929">
    <property type="protein sequence ID" value="UOM51957.1"/>
    <property type="molecule type" value="Genomic_DNA"/>
</dbReference>
<evidence type="ECO:0000259" key="1">
    <source>
        <dbReference type="Pfam" id="PF04002"/>
    </source>
</evidence>
<evidence type="ECO:0000313" key="3">
    <source>
        <dbReference type="Proteomes" id="UP000829708"/>
    </source>
</evidence>
<dbReference type="InterPro" id="IPR025657">
    <property type="entry name" value="RadC_JAB"/>
</dbReference>
<sequence>MQAGDILGIKILDHLIFGEEGFLSMLEGNLF</sequence>
<accession>A0ABY4DG96</accession>
<organism evidence="2 3">
    <name type="scientific">Sphaerochaeta associata</name>
    <dbReference type="NCBI Taxonomy" id="1129264"/>
    <lineage>
        <taxon>Bacteria</taxon>
        <taxon>Pseudomonadati</taxon>
        <taxon>Spirochaetota</taxon>
        <taxon>Spirochaetia</taxon>
        <taxon>Spirochaetales</taxon>
        <taxon>Sphaerochaetaceae</taxon>
        <taxon>Sphaerochaeta</taxon>
    </lineage>
</organism>
<dbReference type="RefSeq" id="WP_244773825.1">
    <property type="nucleotide sequence ID" value="NZ_CP094929.1"/>
</dbReference>
<dbReference type="Gene3D" id="3.40.140.10">
    <property type="entry name" value="Cytidine Deaminase, domain 2"/>
    <property type="match status" value="1"/>
</dbReference>
<name>A0ABY4DG96_9SPIR</name>
<gene>
    <name evidence="2" type="ORF">MUG09_04095</name>
</gene>
<dbReference type="Proteomes" id="UP000829708">
    <property type="component" value="Chromosome"/>
</dbReference>